<evidence type="ECO:0000256" key="1">
    <source>
        <dbReference type="SAM" id="SignalP"/>
    </source>
</evidence>
<reference evidence="3 4" key="1">
    <citation type="submission" date="2019-02" db="EMBL/GenBank/DDBJ databases">
        <title>Deep-cultivation of Planctomycetes and their phenomic and genomic characterization uncovers novel biology.</title>
        <authorList>
            <person name="Wiegand S."/>
            <person name="Jogler M."/>
            <person name="Boedeker C."/>
            <person name="Pinto D."/>
            <person name="Vollmers J."/>
            <person name="Rivas-Marin E."/>
            <person name="Kohn T."/>
            <person name="Peeters S.H."/>
            <person name="Heuer A."/>
            <person name="Rast P."/>
            <person name="Oberbeckmann S."/>
            <person name="Bunk B."/>
            <person name="Jeske O."/>
            <person name="Meyerdierks A."/>
            <person name="Storesund J.E."/>
            <person name="Kallscheuer N."/>
            <person name="Luecker S."/>
            <person name="Lage O.M."/>
            <person name="Pohl T."/>
            <person name="Merkel B.J."/>
            <person name="Hornburger P."/>
            <person name="Mueller R.-W."/>
            <person name="Bruemmer F."/>
            <person name="Labrenz M."/>
            <person name="Spormann A.M."/>
            <person name="Op den Camp H."/>
            <person name="Overmann J."/>
            <person name="Amann R."/>
            <person name="Jetten M.S.M."/>
            <person name="Mascher T."/>
            <person name="Medema M.H."/>
            <person name="Devos D.P."/>
            <person name="Kaster A.-K."/>
            <person name="Ovreas L."/>
            <person name="Rohde M."/>
            <person name="Galperin M.Y."/>
            <person name="Jogler C."/>
        </authorList>
    </citation>
    <scope>NUCLEOTIDE SEQUENCE [LARGE SCALE GENOMIC DNA]</scope>
    <source>
        <strain evidence="3 4">Q31a</strain>
    </source>
</reference>
<sequence precursor="true">MKAFYTFIAALSLICVSSTPANAQFGSLFGSGPKVETIDTRSLSELLSQHQKLIKEAEQTGKDVPDAKFVVVDVRLEQEINVSIIPGAITKTQYEQDSERYRGWLVIPYCTVGVRSGAYAKELASKNITVKNYKGSILKWVEAGLPLVTLEGKPTRRVHTYSDRYRIPANYEQVTR</sequence>
<feature type="signal peptide" evidence="1">
    <location>
        <begin position="1"/>
        <end position="23"/>
    </location>
</feature>
<keyword evidence="4" id="KW-1185">Reference proteome</keyword>
<gene>
    <name evidence="3" type="ORF">Q31a_28350</name>
</gene>
<proteinExistence type="predicted"/>
<name>A0A518G7F5_9BACT</name>
<dbReference type="AlphaFoldDB" id="A0A518G7F5"/>
<dbReference type="SUPFAM" id="SSF52821">
    <property type="entry name" value="Rhodanese/Cell cycle control phosphatase"/>
    <property type="match status" value="1"/>
</dbReference>
<keyword evidence="1" id="KW-0732">Signal</keyword>
<accession>A0A518G7F5</accession>
<evidence type="ECO:0000313" key="4">
    <source>
        <dbReference type="Proteomes" id="UP000318017"/>
    </source>
</evidence>
<dbReference type="EMBL" id="CP036298">
    <property type="protein sequence ID" value="QDV24517.1"/>
    <property type="molecule type" value="Genomic_DNA"/>
</dbReference>
<dbReference type="OrthoDB" id="274952at2"/>
<feature type="domain" description="Rhodanese" evidence="2">
    <location>
        <begin position="65"/>
        <end position="149"/>
    </location>
</feature>
<feature type="chain" id="PRO_5022068078" evidence="1">
    <location>
        <begin position="24"/>
        <end position="176"/>
    </location>
</feature>
<organism evidence="3 4">
    <name type="scientific">Aureliella helgolandensis</name>
    <dbReference type="NCBI Taxonomy" id="2527968"/>
    <lineage>
        <taxon>Bacteria</taxon>
        <taxon>Pseudomonadati</taxon>
        <taxon>Planctomycetota</taxon>
        <taxon>Planctomycetia</taxon>
        <taxon>Pirellulales</taxon>
        <taxon>Pirellulaceae</taxon>
        <taxon>Aureliella</taxon>
    </lineage>
</organism>
<dbReference type="PROSITE" id="PS50206">
    <property type="entry name" value="RHODANESE_3"/>
    <property type="match status" value="1"/>
</dbReference>
<dbReference type="Pfam" id="PF00581">
    <property type="entry name" value="Rhodanese"/>
    <property type="match status" value="1"/>
</dbReference>
<dbReference type="SMART" id="SM00450">
    <property type="entry name" value="RHOD"/>
    <property type="match status" value="1"/>
</dbReference>
<protein>
    <submittedName>
        <fullName evidence="3">Molybdopterin biosynthesis protein MoeB</fullName>
    </submittedName>
</protein>
<dbReference type="Gene3D" id="3.40.250.10">
    <property type="entry name" value="Rhodanese-like domain"/>
    <property type="match status" value="1"/>
</dbReference>
<dbReference type="InterPro" id="IPR036873">
    <property type="entry name" value="Rhodanese-like_dom_sf"/>
</dbReference>
<dbReference type="KEGG" id="ahel:Q31a_28350"/>
<evidence type="ECO:0000313" key="3">
    <source>
        <dbReference type="EMBL" id="QDV24517.1"/>
    </source>
</evidence>
<evidence type="ECO:0000259" key="2">
    <source>
        <dbReference type="PROSITE" id="PS50206"/>
    </source>
</evidence>
<dbReference type="Proteomes" id="UP000318017">
    <property type="component" value="Chromosome"/>
</dbReference>
<dbReference type="InterPro" id="IPR001763">
    <property type="entry name" value="Rhodanese-like_dom"/>
</dbReference>
<dbReference type="RefSeq" id="WP_145078220.1">
    <property type="nucleotide sequence ID" value="NZ_CP036298.1"/>
</dbReference>